<reference evidence="3 4" key="1">
    <citation type="submission" date="2018-09" db="EMBL/GenBank/DDBJ databases">
        <title>Genome sequencing of Aeromonas veronii MS-17-88.</title>
        <authorList>
            <person name="Tekedar H.C."/>
            <person name="Arick M.A."/>
            <person name="Hsu C.-Y."/>
            <person name="Thrash A."/>
            <person name="Karsi A."/>
            <person name="Lawrence M.L."/>
            <person name="Abdelhamed H."/>
        </authorList>
    </citation>
    <scope>NUCLEOTIDE SEQUENCE [LARGE SCALE GENOMIC DNA]</scope>
    <source>
        <strain evidence="3 4">MS 17-88</strain>
    </source>
</reference>
<evidence type="ECO:0000256" key="1">
    <source>
        <dbReference type="SAM" id="MobiDB-lite"/>
    </source>
</evidence>
<dbReference type="EMBL" id="RAWX01000013">
    <property type="protein sequence ID" value="RKJ83433.1"/>
    <property type="molecule type" value="Genomic_DNA"/>
</dbReference>
<name>A0A3A9I3T4_AERVE</name>
<evidence type="ECO:0000259" key="2">
    <source>
        <dbReference type="Pfam" id="PF04545"/>
    </source>
</evidence>
<dbReference type="Gene3D" id="1.10.260.40">
    <property type="entry name" value="lambda repressor-like DNA-binding domains"/>
    <property type="match status" value="1"/>
</dbReference>
<dbReference type="GO" id="GO:0006352">
    <property type="term" value="P:DNA-templated transcription initiation"/>
    <property type="evidence" value="ECO:0007669"/>
    <property type="project" value="InterPro"/>
</dbReference>
<dbReference type="Proteomes" id="UP000281725">
    <property type="component" value="Unassembled WGS sequence"/>
</dbReference>
<organism evidence="3 4">
    <name type="scientific">Aeromonas veronii</name>
    <dbReference type="NCBI Taxonomy" id="654"/>
    <lineage>
        <taxon>Bacteria</taxon>
        <taxon>Pseudomonadati</taxon>
        <taxon>Pseudomonadota</taxon>
        <taxon>Gammaproteobacteria</taxon>
        <taxon>Aeromonadales</taxon>
        <taxon>Aeromonadaceae</taxon>
        <taxon>Aeromonas</taxon>
    </lineage>
</organism>
<accession>A0A3A9I3T4</accession>
<dbReference type="Pfam" id="PF04545">
    <property type="entry name" value="Sigma70_r4"/>
    <property type="match status" value="1"/>
</dbReference>
<gene>
    <name evidence="3" type="ORF">D6R50_24705</name>
</gene>
<dbReference type="InterPro" id="IPR007630">
    <property type="entry name" value="RNA_pol_sigma70_r4"/>
</dbReference>
<feature type="region of interest" description="Disordered" evidence="1">
    <location>
        <begin position="73"/>
        <end position="94"/>
    </location>
</feature>
<dbReference type="InterPro" id="IPR010982">
    <property type="entry name" value="Lambda_DNA-bd_dom_sf"/>
</dbReference>
<proteinExistence type="predicted"/>
<dbReference type="GO" id="GO:0003700">
    <property type="term" value="F:DNA-binding transcription factor activity"/>
    <property type="evidence" value="ECO:0007669"/>
    <property type="project" value="InterPro"/>
</dbReference>
<evidence type="ECO:0000313" key="3">
    <source>
        <dbReference type="EMBL" id="RKJ83433.1"/>
    </source>
</evidence>
<dbReference type="RefSeq" id="WP_120416454.1">
    <property type="nucleotide sequence ID" value="NZ_RAWX01000013.1"/>
</dbReference>
<feature type="domain" description="RNA polymerase sigma-70 region 4" evidence="2">
    <location>
        <begin position="44"/>
        <end position="84"/>
    </location>
</feature>
<dbReference type="AlphaFoldDB" id="A0A3A9I3T4"/>
<sequence length="94" mass="10367">MKKSTRAEIDAQISALATGVTLTAQAIQQQKALSNATAKATWETLSRREKPVFVKSLRGDGYTQSEIGEMVGRSQSAISQYEKKYDSQNPKKDD</sequence>
<dbReference type="SUPFAM" id="SSF88659">
    <property type="entry name" value="Sigma3 and sigma4 domains of RNA polymerase sigma factors"/>
    <property type="match status" value="1"/>
</dbReference>
<evidence type="ECO:0000313" key="4">
    <source>
        <dbReference type="Proteomes" id="UP000281725"/>
    </source>
</evidence>
<dbReference type="GO" id="GO:0003677">
    <property type="term" value="F:DNA binding"/>
    <property type="evidence" value="ECO:0007669"/>
    <property type="project" value="InterPro"/>
</dbReference>
<dbReference type="InterPro" id="IPR013324">
    <property type="entry name" value="RNA_pol_sigma_r3/r4-like"/>
</dbReference>
<feature type="compositionally biased region" description="Basic and acidic residues" evidence="1">
    <location>
        <begin position="81"/>
        <end position="94"/>
    </location>
</feature>
<protein>
    <recommendedName>
        <fullName evidence="2">RNA polymerase sigma-70 region 4 domain-containing protein</fullName>
    </recommendedName>
</protein>
<comment type="caution">
    <text evidence="3">The sequence shown here is derived from an EMBL/GenBank/DDBJ whole genome shotgun (WGS) entry which is preliminary data.</text>
</comment>